<evidence type="ECO:0000256" key="3">
    <source>
        <dbReference type="ARBA" id="ARBA00022741"/>
    </source>
</evidence>
<dbReference type="CDD" id="cd03228">
    <property type="entry name" value="ABCC_MRP_Like"/>
    <property type="match status" value="1"/>
</dbReference>
<keyword evidence="5 7" id="KW-1133">Transmembrane helix</keyword>
<feature type="transmembrane region" description="Helical" evidence="7">
    <location>
        <begin position="23"/>
        <end position="49"/>
    </location>
</feature>
<dbReference type="PANTHER" id="PTHR24221:SF654">
    <property type="entry name" value="ATP-BINDING CASSETTE SUB-FAMILY B MEMBER 6"/>
    <property type="match status" value="1"/>
</dbReference>
<keyword evidence="4 10" id="KW-0067">ATP-binding</keyword>
<feature type="transmembrane region" description="Helical" evidence="7">
    <location>
        <begin position="266"/>
        <end position="286"/>
    </location>
</feature>
<dbReference type="InterPro" id="IPR011527">
    <property type="entry name" value="ABC1_TM_dom"/>
</dbReference>
<name>A0ABX7BQH0_9CAUL</name>
<dbReference type="SUPFAM" id="SSF52540">
    <property type="entry name" value="P-loop containing nucleoside triphosphate hydrolases"/>
    <property type="match status" value="1"/>
</dbReference>
<sequence>MIQLLARCAAFARGVADYAGRRAIGATVFVALGALLEGFGIVLLIPLLATLMNGSDALPWPDGLPNPLTGLEPGQSLALILLAFAVIMVLRLAVLWRRDTLLAALQIGFVESHRRMIARGLAAARWESLTRLGHARVTHILSADIQRCGAGVHFLMQGSVALFMLSIQIVLAFLLSPPLAALAVGLMALGALLLSLLLKRALGAGTQVSQSNMAVMTSLGRFLGGMKMAMSQNLQGRFVAGFERDLATSAERQITFMGQQTLMRGVWALLGAGVGAAVLLIGYAVLGLSAPVLIALLLVLARISGPAATLQNGLQQIAYSLPAWEALKSLEHDLGHARAEQSGPVSVTPPTGTVVLDTVVYRHRTDDGEASGGVHGISLKIEPGEIIGLSGASGAGKTTLADILAGLLSPQSGTVSIGGRALTADLAPAWRDRVAYVAQDPVLFNDTVRANLSWVGSDIDEAAIRHALSLVGADPLIARLPQGLDTVVGENGALISGGERQRLALARAILRRPSLMILDEATSAIDVAGERAVLLRLLEQTPRPTIVMIAHRAETLSLCERIVTVIEGRVTSDRREGTVPLGSAA</sequence>
<evidence type="ECO:0000256" key="7">
    <source>
        <dbReference type="SAM" id="Phobius"/>
    </source>
</evidence>
<dbReference type="Pfam" id="PF00005">
    <property type="entry name" value="ABC_tran"/>
    <property type="match status" value="1"/>
</dbReference>
<proteinExistence type="predicted"/>
<dbReference type="InterPro" id="IPR036640">
    <property type="entry name" value="ABC1_TM_sf"/>
</dbReference>
<dbReference type="Gene3D" id="3.40.50.300">
    <property type="entry name" value="P-loop containing nucleotide triphosphate hydrolases"/>
    <property type="match status" value="1"/>
</dbReference>
<dbReference type="InterPro" id="IPR003593">
    <property type="entry name" value="AAA+_ATPase"/>
</dbReference>
<accession>A0ABX7BQH0</accession>
<gene>
    <name evidence="10" type="ORF">JIP62_05105</name>
</gene>
<dbReference type="EMBL" id="CP067977">
    <property type="protein sequence ID" value="QQQ19476.1"/>
    <property type="molecule type" value="Genomic_DNA"/>
</dbReference>
<evidence type="ECO:0000256" key="4">
    <source>
        <dbReference type="ARBA" id="ARBA00022840"/>
    </source>
</evidence>
<evidence type="ECO:0000313" key="11">
    <source>
        <dbReference type="Proteomes" id="UP000595448"/>
    </source>
</evidence>
<dbReference type="PROSITE" id="PS50929">
    <property type="entry name" value="ABC_TM1F"/>
    <property type="match status" value="1"/>
</dbReference>
<feature type="transmembrane region" description="Helical" evidence="7">
    <location>
        <begin position="154"/>
        <end position="174"/>
    </location>
</feature>
<dbReference type="InterPro" id="IPR017871">
    <property type="entry name" value="ABC_transporter-like_CS"/>
</dbReference>
<keyword evidence="6 7" id="KW-0472">Membrane</keyword>
<dbReference type="Proteomes" id="UP000595448">
    <property type="component" value="Chromosome"/>
</dbReference>
<evidence type="ECO:0000256" key="2">
    <source>
        <dbReference type="ARBA" id="ARBA00022692"/>
    </source>
</evidence>
<keyword evidence="2 7" id="KW-0812">Transmembrane</keyword>
<reference evidence="10 11" key="1">
    <citation type="submission" date="2021-01" db="EMBL/GenBank/DDBJ databases">
        <title>Brevundimonas vitis sp. nov., an bacterium isolated from grape (Vitis vinifera).</title>
        <authorList>
            <person name="Jiang L."/>
            <person name="Lee J."/>
        </authorList>
    </citation>
    <scope>NUCLEOTIDE SEQUENCE [LARGE SCALE GENOMIC DNA]</scope>
    <source>
        <strain evidence="10 11">GRTSA-9</strain>
    </source>
</reference>
<dbReference type="SUPFAM" id="SSF90123">
    <property type="entry name" value="ABC transporter transmembrane region"/>
    <property type="match status" value="1"/>
</dbReference>
<dbReference type="InterPro" id="IPR039421">
    <property type="entry name" value="Type_1_exporter"/>
</dbReference>
<dbReference type="GO" id="GO:0005524">
    <property type="term" value="F:ATP binding"/>
    <property type="evidence" value="ECO:0007669"/>
    <property type="project" value="UniProtKB-KW"/>
</dbReference>
<evidence type="ECO:0000256" key="6">
    <source>
        <dbReference type="ARBA" id="ARBA00023136"/>
    </source>
</evidence>
<evidence type="ECO:0000259" key="9">
    <source>
        <dbReference type="PROSITE" id="PS50929"/>
    </source>
</evidence>
<keyword evidence="3" id="KW-0547">Nucleotide-binding</keyword>
<evidence type="ECO:0000256" key="5">
    <source>
        <dbReference type="ARBA" id="ARBA00022989"/>
    </source>
</evidence>
<feature type="domain" description="ABC transmembrane type-1" evidence="9">
    <location>
        <begin position="24"/>
        <end position="318"/>
    </location>
</feature>
<feature type="transmembrane region" description="Helical" evidence="7">
    <location>
        <begin position="180"/>
        <end position="198"/>
    </location>
</feature>
<dbReference type="InterPro" id="IPR003439">
    <property type="entry name" value="ABC_transporter-like_ATP-bd"/>
</dbReference>
<evidence type="ECO:0000259" key="8">
    <source>
        <dbReference type="PROSITE" id="PS50893"/>
    </source>
</evidence>
<dbReference type="InterPro" id="IPR027417">
    <property type="entry name" value="P-loop_NTPase"/>
</dbReference>
<feature type="transmembrane region" description="Helical" evidence="7">
    <location>
        <begin position="77"/>
        <end position="96"/>
    </location>
</feature>
<feature type="domain" description="ABC transporter" evidence="8">
    <location>
        <begin position="354"/>
        <end position="585"/>
    </location>
</feature>
<keyword evidence="11" id="KW-1185">Reference proteome</keyword>
<evidence type="ECO:0000313" key="10">
    <source>
        <dbReference type="EMBL" id="QQQ19476.1"/>
    </source>
</evidence>
<evidence type="ECO:0000256" key="1">
    <source>
        <dbReference type="ARBA" id="ARBA00004651"/>
    </source>
</evidence>
<dbReference type="PANTHER" id="PTHR24221">
    <property type="entry name" value="ATP-BINDING CASSETTE SUB-FAMILY B"/>
    <property type="match status" value="1"/>
</dbReference>
<comment type="subcellular location">
    <subcellularLocation>
        <location evidence="1">Cell membrane</location>
        <topology evidence="1">Multi-pass membrane protein</topology>
    </subcellularLocation>
</comment>
<dbReference type="PROSITE" id="PS50893">
    <property type="entry name" value="ABC_TRANSPORTER_2"/>
    <property type="match status" value="1"/>
</dbReference>
<dbReference type="SMART" id="SM00382">
    <property type="entry name" value="AAA"/>
    <property type="match status" value="1"/>
</dbReference>
<organism evidence="10 11">
    <name type="scientific">Brevundimonas vitisensis</name>
    <dbReference type="NCBI Taxonomy" id="2800818"/>
    <lineage>
        <taxon>Bacteria</taxon>
        <taxon>Pseudomonadati</taxon>
        <taxon>Pseudomonadota</taxon>
        <taxon>Alphaproteobacteria</taxon>
        <taxon>Caulobacterales</taxon>
        <taxon>Caulobacteraceae</taxon>
        <taxon>Brevundimonas</taxon>
    </lineage>
</organism>
<dbReference type="Gene3D" id="1.20.1560.10">
    <property type="entry name" value="ABC transporter type 1, transmembrane domain"/>
    <property type="match status" value="1"/>
</dbReference>
<protein>
    <submittedName>
        <fullName evidence="10">ABC transporter ATP-binding protein</fullName>
    </submittedName>
</protein>
<dbReference type="PROSITE" id="PS00211">
    <property type="entry name" value="ABC_TRANSPORTER_1"/>
    <property type="match status" value="1"/>
</dbReference>
<dbReference type="RefSeq" id="WP_201103827.1">
    <property type="nucleotide sequence ID" value="NZ_CP067977.1"/>
</dbReference>